<keyword evidence="3" id="KW-1185">Reference proteome</keyword>
<organism evidence="2 3">
    <name type="scientific">Mesorhizobium tianshanense</name>
    <dbReference type="NCBI Taxonomy" id="39844"/>
    <lineage>
        <taxon>Bacteria</taxon>
        <taxon>Pseudomonadati</taxon>
        <taxon>Pseudomonadota</taxon>
        <taxon>Alphaproteobacteria</taxon>
        <taxon>Hyphomicrobiales</taxon>
        <taxon>Phyllobacteriaceae</taxon>
        <taxon>Mesorhizobium</taxon>
    </lineage>
</organism>
<gene>
    <name evidence="2" type="ORF">IQ26_06341</name>
</gene>
<protein>
    <submittedName>
        <fullName evidence="2">Uncharacterized protein</fullName>
    </submittedName>
</protein>
<accession>A0A562MW20</accession>
<name>A0A562MW20_9HYPH</name>
<dbReference type="Proteomes" id="UP000317122">
    <property type="component" value="Unassembled WGS sequence"/>
</dbReference>
<evidence type="ECO:0000313" key="2">
    <source>
        <dbReference type="EMBL" id="TWI24117.1"/>
    </source>
</evidence>
<comment type="caution">
    <text evidence="2">The sequence shown here is derived from an EMBL/GenBank/DDBJ whole genome shotgun (WGS) entry which is preliminary data.</text>
</comment>
<evidence type="ECO:0000256" key="1">
    <source>
        <dbReference type="SAM" id="MobiDB-lite"/>
    </source>
</evidence>
<feature type="region of interest" description="Disordered" evidence="1">
    <location>
        <begin position="1"/>
        <end position="232"/>
    </location>
</feature>
<feature type="compositionally biased region" description="Basic residues" evidence="1">
    <location>
        <begin position="112"/>
        <end position="123"/>
    </location>
</feature>
<sequence length="250" mass="27292">MGGADPRSGARRVRGPAAITAQAKPQRPHARVADPLWVDWRRTDLDQEASTASGDGPARGWIHPLSHPPGSREPLQRPDLWSPHDRRGDPPLRVMAQYPNELDDEVRDRRSTGRRRYPSRRTVRSAPPRQLPLPNGGTGRLRSRGILRPAVVPHNRQSDRGAGRGAGRLPAIGDGPHAASPPMPISPSASQKHSPQLARAPCPASGMDARRVKTRDAGLQLRRQSGSGGRRPTARKILKFTLSLLDVQCL</sequence>
<evidence type="ECO:0000313" key="3">
    <source>
        <dbReference type="Proteomes" id="UP000317122"/>
    </source>
</evidence>
<dbReference type="AlphaFoldDB" id="A0A562MW20"/>
<proteinExistence type="predicted"/>
<dbReference type="EMBL" id="VLKT01000057">
    <property type="protein sequence ID" value="TWI24117.1"/>
    <property type="molecule type" value="Genomic_DNA"/>
</dbReference>
<reference evidence="2 3" key="1">
    <citation type="journal article" date="2015" name="Stand. Genomic Sci.">
        <title>Genomic Encyclopedia of Bacterial and Archaeal Type Strains, Phase III: the genomes of soil and plant-associated and newly described type strains.</title>
        <authorList>
            <person name="Whitman W.B."/>
            <person name="Woyke T."/>
            <person name="Klenk H.P."/>
            <person name="Zhou Y."/>
            <person name="Lilburn T.G."/>
            <person name="Beck B.J."/>
            <person name="De Vos P."/>
            <person name="Vandamme P."/>
            <person name="Eisen J.A."/>
            <person name="Garrity G."/>
            <person name="Hugenholtz P."/>
            <person name="Kyrpides N.C."/>
        </authorList>
    </citation>
    <scope>NUCLEOTIDE SEQUENCE [LARGE SCALE GENOMIC DNA]</scope>
    <source>
        <strain evidence="2 3">CGMCC 1.2546</strain>
    </source>
</reference>